<feature type="transmembrane region" description="Helical" evidence="5">
    <location>
        <begin position="61"/>
        <end position="82"/>
    </location>
</feature>
<dbReference type="GO" id="GO:0016020">
    <property type="term" value="C:membrane"/>
    <property type="evidence" value="ECO:0007669"/>
    <property type="project" value="UniProtKB-SubCell"/>
</dbReference>
<dbReference type="RefSeq" id="WP_214171334.1">
    <property type="nucleotide sequence ID" value="NZ_JAHCVJ010000003.1"/>
</dbReference>
<organism evidence="6 7">
    <name type="scientific">Geoanaerobacter pelophilus</name>
    <dbReference type="NCBI Taxonomy" id="60036"/>
    <lineage>
        <taxon>Bacteria</taxon>
        <taxon>Pseudomonadati</taxon>
        <taxon>Thermodesulfobacteriota</taxon>
        <taxon>Desulfuromonadia</taxon>
        <taxon>Geobacterales</taxon>
        <taxon>Geobacteraceae</taxon>
        <taxon>Geoanaerobacter</taxon>
    </lineage>
</organism>
<proteinExistence type="predicted"/>
<dbReference type="EMBL" id="JAHCVJ010000003">
    <property type="protein sequence ID" value="MBT0664572.1"/>
    <property type="molecule type" value="Genomic_DNA"/>
</dbReference>
<sequence>MDVTVIGGVAGFLTSMAVIPQMIKTWKTRHARDLSLWQQIIIIAGLALWLAYGLLLGDLPLILSNSFTLFCYILLLTMKIIYDRGDKQRIDG</sequence>
<evidence type="ECO:0000256" key="3">
    <source>
        <dbReference type="ARBA" id="ARBA00022989"/>
    </source>
</evidence>
<gene>
    <name evidence="6" type="ORF">KI809_09700</name>
</gene>
<protein>
    <submittedName>
        <fullName evidence="6">SemiSWEET transporter</fullName>
    </submittedName>
</protein>
<dbReference type="NCBIfam" id="NF037968">
    <property type="entry name" value="SemiSWEET_2"/>
    <property type="match status" value="1"/>
</dbReference>
<evidence type="ECO:0000256" key="2">
    <source>
        <dbReference type="ARBA" id="ARBA00022692"/>
    </source>
</evidence>
<dbReference type="InterPro" id="IPR006603">
    <property type="entry name" value="PQ-loop_rpt"/>
</dbReference>
<feature type="transmembrane region" description="Helical" evidence="5">
    <location>
        <begin position="35"/>
        <end position="55"/>
    </location>
</feature>
<evidence type="ECO:0000256" key="5">
    <source>
        <dbReference type="SAM" id="Phobius"/>
    </source>
</evidence>
<dbReference type="GO" id="GO:0051119">
    <property type="term" value="F:sugar transmembrane transporter activity"/>
    <property type="evidence" value="ECO:0007669"/>
    <property type="project" value="InterPro"/>
</dbReference>
<evidence type="ECO:0000256" key="4">
    <source>
        <dbReference type="ARBA" id="ARBA00023136"/>
    </source>
</evidence>
<keyword evidence="7" id="KW-1185">Reference proteome</keyword>
<evidence type="ECO:0000313" key="7">
    <source>
        <dbReference type="Proteomes" id="UP000811899"/>
    </source>
</evidence>
<dbReference type="Proteomes" id="UP000811899">
    <property type="component" value="Unassembled WGS sequence"/>
</dbReference>
<keyword evidence="2 5" id="KW-0812">Transmembrane</keyword>
<keyword evidence="4 5" id="KW-0472">Membrane</keyword>
<evidence type="ECO:0000313" key="6">
    <source>
        <dbReference type="EMBL" id="MBT0664572.1"/>
    </source>
</evidence>
<name>A0AAW4L4T8_9BACT</name>
<feature type="transmembrane region" description="Helical" evidence="5">
    <location>
        <begin position="6"/>
        <end position="23"/>
    </location>
</feature>
<dbReference type="InterPro" id="IPR047662">
    <property type="entry name" value="SemiSWEET"/>
</dbReference>
<dbReference type="AlphaFoldDB" id="A0AAW4L4T8"/>
<comment type="caution">
    <text evidence="6">The sequence shown here is derived from an EMBL/GenBank/DDBJ whole genome shotgun (WGS) entry which is preliminary data.</text>
</comment>
<dbReference type="Pfam" id="PF04193">
    <property type="entry name" value="PQ-loop"/>
    <property type="match status" value="1"/>
</dbReference>
<keyword evidence="3 5" id="KW-1133">Transmembrane helix</keyword>
<dbReference type="Gene3D" id="1.20.1280.290">
    <property type="match status" value="1"/>
</dbReference>
<evidence type="ECO:0000256" key="1">
    <source>
        <dbReference type="ARBA" id="ARBA00004141"/>
    </source>
</evidence>
<comment type="subcellular location">
    <subcellularLocation>
        <location evidence="1">Membrane</location>
        <topology evidence="1">Multi-pass membrane protein</topology>
    </subcellularLocation>
</comment>
<reference evidence="6 7" key="1">
    <citation type="submission" date="2021-05" db="EMBL/GenBank/DDBJ databases">
        <title>The draft genome of Geobacter pelophilus DSM 12255.</title>
        <authorList>
            <person name="Xu Z."/>
            <person name="Masuda Y."/>
            <person name="Itoh H."/>
            <person name="Senoo K."/>
        </authorList>
    </citation>
    <scope>NUCLEOTIDE SEQUENCE [LARGE SCALE GENOMIC DNA]</scope>
    <source>
        <strain evidence="6 7">DSM 12255</strain>
    </source>
</reference>
<accession>A0AAW4L4T8</accession>